<keyword evidence="3" id="KW-1185">Reference proteome</keyword>
<reference evidence="2 3" key="5">
    <citation type="journal article" date="2010" name="Appl. Environ. Microbiol.">
        <title>phrR-like gene praR of Azorhizobium caulinodans ORS571 is essential for symbiosis with Sesbania rostrata and is involved in expression of reb genes.</title>
        <authorList>
            <person name="Akiba N."/>
            <person name="Aono T."/>
            <person name="Toyazaki H."/>
            <person name="Sato S."/>
            <person name="Oyaizu H."/>
        </authorList>
    </citation>
    <scope>NUCLEOTIDE SEQUENCE [LARGE SCALE GENOMIC DNA]</scope>
    <source>
        <strain evidence="3">ATCC 43989 / DSM 5975 / JCM 20966 / LMG 6465 / NBRC 14845 / NCIMB 13405 / ORS 571</strain>
    </source>
</reference>
<name>A8I701_AZOC5</name>
<reference evidence="2 3" key="4">
    <citation type="journal article" date="2009" name="Appl. Environ. Microbiol.">
        <title>Comparative genome-wide transcriptional profiling of Azorhizobium caulinodans ORS571 grown under free-living and symbiotic conditions.</title>
        <authorList>
            <person name="Tsukada S."/>
            <person name="Aono T."/>
            <person name="Akiba N."/>
            <person name="Lee KB."/>
            <person name="Liu CT."/>
            <person name="Toyazaki H."/>
            <person name="Oyaizu H."/>
        </authorList>
    </citation>
    <scope>NUCLEOTIDE SEQUENCE [LARGE SCALE GENOMIC DNA]</scope>
    <source>
        <strain evidence="3">ATCC 43989 / DSM 5975 / JCM 20966 / LMG 6465 / NBRC 14845 / NCIMB 13405 / ORS 571</strain>
    </source>
</reference>
<dbReference type="RefSeq" id="WP_012170590.1">
    <property type="nucleotide sequence ID" value="NC_009937.1"/>
</dbReference>
<dbReference type="InterPro" id="IPR007534">
    <property type="entry name" value="LuxE"/>
</dbReference>
<dbReference type="AlphaFoldDB" id="A8I701"/>
<dbReference type="EMBL" id="AP009384">
    <property type="protein sequence ID" value="BAF88061.1"/>
    <property type="molecule type" value="Genomic_DNA"/>
</dbReference>
<evidence type="ECO:0000313" key="3">
    <source>
        <dbReference type="Proteomes" id="UP000000270"/>
    </source>
</evidence>
<dbReference type="Gene3D" id="3.40.50.12780">
    <property type="entry name" value="N-terminal domain of ligase-like"/>
    <property type="match status" value="1"/>
</dbReference>
<protein>
    <submittedName>
        <fullName evidence="2">Acyl-protein synthetase</fullName>
    </submittedName>
</protein>
<feature type="domain" description="Acyl-protein synthetase LuxE" evidence="1">
    <location>
        <begin position="5"/>
        <end position="350"/>
    </location>
</feature>
<proteinExistence type="predicted"/>
<gene>
    <name evidence="2" type="primary">luxE</name>
    <name evidence="2" type="ordered locus">AZC_2063</name>
</gene>
<reference evidence="3" key="2">
    <citation type="submission" date="2007-04" db="EMBL/GenBank/DDBJ databases">
        <title>Complete genome sequence of the nitrogen-fixing bacterium Azorhizobium caulinodans ORS571.</title>
        <authorList>
            <person name="Lee K.B."/>
            <person name="Backer P.D."/>
            <person name="Aono T."/>
            <person name="Liu C.T."/>
            <person name="Suzuki S."/>
            <person name="Suzuki T."/>
            <person name="Kaneko T."/>
            <person name="Yamada M."/>
            <person name="Tabata S."/>
            <person name="Kupfer D.M."/>
            <person name="Najar F.Z."/>
            <person name="Wiley G.B."/>
            <person name="Roe B."/>
            <person name="Binnewies T."/>
            <person name="Ussery D."/>
            <person name="Vereecke D."/>
            <person name="Gevers D."/>
            <person name="Holsters M."/>
            <person name="Oyaizu H."/>
        </authorList>
    </citation>
    <scope>NUCLEOTIDE SEQUENCE [LARGE SCALE GENOMIC DNA]</scope>
    <source>
        <strain evidence="3">ATCC 43989 / DSM 5975 / JCM 20966 / LMG 6465 / NBRC 14845 / NCIMB 13405 / ORS 571</strain>
    </source>
</reference>
<accession>A8I701</accession>
<reference evidence="2 3" key="1">
    <citation type="journal article" date="2007" name="Appl. Environ. Microbiol.">
        <title>Rhizobial factors required for stem nodule maturation and maintenance in Sesbania rostrata-Azorhizobium caulinodans ORS571 symbiosis.</title>
        <authorList>
            <person name="Suzuki S."/>
            <person name="Aono T."/>
            <person name="Lee KB."/>
            <person name="Suzuki T."/>
            <person name="Liu CT."/>
            <person name="Miwa H."/>
            <person name="Wakao S."/>
            <person name="Iki T."/>
            <person name="Oyaizu H."/>
        </authorList>
    </citation>
    <scope>NUCLEOTIDE SEQUENCE [LARGE SCALE GENOMIC DNA]</scope>
    <source>
        <strain evidence="3">ATCC 43989 / DSM 5975 / JCM 20966 / LMG 6465 / NBRC 14845 / NCIMB 13405 / ORS 571</strain>
    </source>
</reference>
<evidence type="ECO:0000259" key="1">
    <source>
        <dbReference type="Pfam" id="PF04443"/>
    </source>
</evidence>
<dbReference type="GO" id="GO:0008218">
    <property type="term" value="P:bioluminescence"/>
    <property type="evidence" value="ECO:0007669"/>
    <property type="project" value="InterPro"/>
</dbReference>
<dbReference type="InterPro" id="IPR042099">
    <property type="entry name" value="ANL_N_sf"/>
</dbReference>
<dbReference type="Pfam" id="PF04443">
    <property type="entry name" value="LuxE"/>
    <property type="match status" value="1"/>
</dbReference>
<evidence type="ECO:0000313" key="2">
    <source>
        <dbReference type="EMBL" id="BAF88061.1"/>
    </source>
</evidence>
<dbReference type="GO" id="GO:0047474">
    <property type="term" value="F:long-chain fatty acid--protein ligase activity"/>
    <property type="evidence" value="ECO:0007669"/>
    <property type="project" value="InterPro"/>
</dbReference>
<reference evidence="2 3" key="3">
    <citation type="journal article" date="2008" name="BMC Genomics">
        <title>The genome of the versatile nitrogen fixer Azorhizobium caulinodans ORS571.</title>
        <authorList>
            <person name="Lee KB."/>
            <person name="Backer P.D."/>
            <person name="Aono T."/>
            <person name="Liu CT."/>
            <person name="Suzuki S."/>
            <person name="Suzuki T."/>
            <person name="Kaneko T."/>
            <person name="Yamada M."/>
            <person name="Tabata S."/>
            <person name="Kupfer D.M."/>
            <person name="Najar F.Z."/>
            <person name="Wiley G.B."/>
            <person name="Roe B."/>
            <person name="Binnewies T.T."/>
            <person name="Ussery D.W."/>
            <person name="D'Haeze W."/>
            <person name="Herder J.D."/>
            <person name="Gevers D."/>
            <person name="Vereecke D."/>
            <person name="Holsters M."/>
            <person name="Oyaizu H."/>
        </authorList>
    </citation>
    <scope>NUCLEOTIDE SEQUENCE [LARGE SCALE GENOMIC DNA]</scope>
    <source>
        <strain evidence="3">ATCC 43989 / DSM 5975 / JCM 20966 / LMG 6465 / NBRC 14845 / NCIMB 13405 / ORS 571</strain>
    </source>
</reference>
<dbReference type="HOGENOM" id="CLU_051326_0_0_5"/>
<dbReference type="STRING" id="438753.AZC_2063"/>
<organism evidence="2 3">
    <name type="scientific">Azorhizobium caulinodans (strain ATCC 43989 / DSM 5975 / JCM 20966 / LMG 6465 / NBRC 14845 / NCIMB 13405 / ORS 571)</name>
    <dbReference type="NCBI Taxonomy" id="438753"/>
    <lineage>
        <taxon>Bacteria</taxon>
        <taxon>Pseudomonadati</taxon>
        <taxon>Pseudomonadota</taxon>
        <taxon>Alphaproteobacteria</taxon>
        <taxon>Hyphomicrobiales</taxon>
        <taxon>Xanthobacteraceae</taxon>
        <taxon>Azorhizobium</taxon>
    </lineage>
</organism>
<dbReference type="Proteomes" id="UP000000270">
    <property type="component" value="Chromosome"/>
</dbReference>
<reference evidence="2 3" key="6">
    <citation type="journal article" date="2011" name="Appl. Environ. Microbiol.">
        <title>Involvement of the azorhizobial chromosome partition gene (parA) in the onset of bacteroid differentiation during Sesbania rostrata stem nodule development.</title>
        <authorList>
            <person name="Liu CT."/>
            <person name="Lee KB."/>
            <person name="Wang YS."/>
            <person name="Peng MH."/>
            <person name="Lee KT."/>
            <person name="Suzuki S."/>
            <person name="Suzuki T."/>
            <person name="Oyaizu H."/>
        </authorList>
    </citation>
    <scope>NUCLEOTIDE SEQUENCE [LARGE SCALE GENOMIC DNA]</scope>
    <source>
        <strain evidence="3">ATCC 43989 / DSM 5975 / JCM 20966 / LMG 6465 / NBRC 14845 / NCIMB 13405 / ORS 571</strain>
    </source>
</reference>
<dbReference type="KEGG" id="azc:AZC_2063"/>
<dbReference type="eggNOG" id="COG1541">
    <property type="taxonomic scope" value="Bacteria"/>
</dbReference>
<sequence length="354" mass="38796">MFEPLLQASPYSLRQAEKEARLLPGLNELTRFHYEHCAPYAHIIDAAWGGLKEARSIADVPFLPVQIFKQLELSSTAAPTMTLQSSGTSGQTPSRIVVDAETADRQSRALVATFRPILGDSRLPFLAIDTKDVIKPNNLTARGAGVLGMMKFGAKATFALAPDLEVDDAVIRRFVEANRGRPFLIFGFTFLVWTKLFDHYADGELDLSDAILVHSGGWKKLEEKRVSNAVFRASLKRRFNVEKIYNFYGFVEQIGSMFVEGPGGLLYPPNFTDAIVRRPGSWDVAPEGEEGVLQVVSLLPKSYPGHSVLTEDRGMVVATDAGQDGHYGKAIVVAGRVAKAELRGCSDIIAAEAR</sequence>